<keyword evidence="2" id="KW-0812">Transmembrane</keyword>
<keyword evidence="2" id="KW-1133">Transmembrane helix</keyword>
<feature type="transmembrane region" description="Helical" evidence="2">
    <location>
        <begin position="121"/>
        <end position="145"/>
    </location>
</feature>
<feature type="transmembrane region" description="Helical" evidence="2">
    <location>
        <begin position="21"/>
        <end position="40"/>
    </location>
</feature>
<gene>
    <name evidence="3" type="ORF">SAMN05216223_116169</name>
</gene>
<feature type="transmembrane region" description="Helical" evidence="2">
    <location>
        <begin position="90"/>
        <end position="115"/>
    </location>
</feature>
<name>A0A1H6DKY8_9ACTN</name>
<feature type="region of interest" description="Disordered" evidence="1">
    <location>
        <begin position="574"/>
        <end position="594"/>
    </location>
</feature>
<feature type="transmembrane region" description="Helical" evidence="2">
    <location>
        <begin position="52"/>
        <end position="78"/>
    </location>
</feature>
<feature type="transmembrane region" description="Helical" evidence="2">
    <location>
        <begin position="234"/>
        <end position="252"/>
    </location>
</feature>
<organism evidence="3 4">
    <name type="scientific">Actinacidiphila yanglinensis</name>
    <dbReference type="NCBI Taxonomy" id="310779"/>
    <lineage>
        <taxon>Bacteria</taxon>
        <taxon>Bacillati</taxon>
        <taxon>Actinomycetota</taxon>
        <taxon>Actinomycetes</taxon>
        <taxon>Kitasatosporales</taxon>
        <taxon>Streptomycetaceae</taxon>
        <taxon>Actinacidiphila</taxon>
    </lineage>
</organism>
<feature type="region of interest" description="Disordered" evidence="1">
    <location>
        <begin position="528"/>
        <end position="558"/>
    </location>
</feature>
<feature type="transmembrane region" description="Helical" evidence="2">
    <location>
        <begin position="182"/>
        <end position="199"/>
    </location>
</feature>
<feature type="transmembrane region" description="Helical" evidence="2">
    <location>
        <begin position="325"/>
        <end position="350"/>
    </location>
</feature>
<reference evidence="3 4" key="1">
    <citation type="submission" date="2016-10" db="EMBL/GenBank/DDBJ databases">
        <authorList>
            <person name="de Groot N.N."/>
        </authorList>
    </citation>
    <scope>NUCLEOTIDE SEQUENCE [LARGE SCALE GENOMIC DNA]</scope>
    <source>
        <strain evidence="3 4">CGMCC 4.2023</strain>
    </source>
</reference>
<feature type="transmembrane region" description="Helical" evidence="2">
    <location>
        <begin position="211"/>
        <end position="228"/>
    </location>
</feature>
<feature type="transmembrane region" description="Helical" evidence="2">
    <location>
        <begin position="419"/>
        <end position="438"/>
    </location>
</feature>
<dbReference type="OrthoDB" id="4047179at2"/>
<feature type="transmembrane region" description="Helical" evidence="2">
    <location>
        <begin position="157"/>
        <end position="176"/>
    </location>
</feature>
<evidence type="ECO:0000313" key="4">
    <source>
        <dbReference type="Proteomes" id="UP000236754"/>
    </source>
</evidence>
<feature type="compositionally biased region" description="Low complexity" evidence="1">
    <location>
        <begin position="535"/>
        <end position="550"/>
    </location>
</feature>
<keyword evidence="2" id="KW-0472">Membrane</keyword>
<dbReference type="EMBL" id="FNVU01000016">
    <property type="protein sequence ID" value="SEG85932.1"/>
    <property type="molecule type" value="Genomic_DNA"/>
</dbReference>
<evidence type="ECO:0000256" key="2">
    <source>
        <dbReference type="SAM" id="Phobius"/>
    </source>
</evidence>
<proteinExistence type="predicted"/>
<dbReference type="AlphaFoldDB" id="A0A1H6DKY8"/>
<sequence>MLDRIRRRIVADLSEPVPPRELIGWAVALGLLPVLFLRLRVTDDGPGPYGKIAVVLLLGALAGGAAAVVTLIVQYLDAAVYQAAVRHRRAAWAVSGLVGAGVVLLAMAGTVALGWSGEEAGTVAIFLIKAMCSCAVGTGTALLWLGWALVRVRHFALYLAVMVLSLYLSAACFLVFEHRPPGGILVTVPLVLMFAGLRFMRQPPITPTAGLALLGTVVGIAETHALSGDQAARLLAQAIVAAFLGTVTVSFVRRLAHWHGRLGRFATTAAILPLAYVMFLWFDGQLLGGPLEVPFFAPLLWLALRLWRRMQADGRTQVSAAADIVFALLLGGLLVLFLVWLANLLALPVVEVRALRGTAAGLGNLIDLPWWTWASADVLLAAAFLTAALGSRRFRRITEVVGNTGLTGALGVLRRTLSVLKIVLLSLVFLGMTGPPALGPVVSRHVRDRYTVELQEELDARGEAALYQEVTLRFTASPQVLPVLTEMLIRVYDSTAPRSDQADQTGPTPAARDLAYQMGRLQAMTLLPLSPPSLPDANPRAPRPPTAEAEAAAHDAGMDGTVADSADLAARLTREQEEGDAVNEREQETEHAAEHAAAAVTGALSNVTFGHGVAIGLVREYLDGLAESGLSDVFLAWTRRALSRTVPDQPPPARQLVEPDEHALQQAADDQLADELHSVGVQPGTDPAQDRYDRESPVTAAVDLANHARSLQRGTVHCTGCVHFVEPGEGGGHGGEEEGGFHGE</sequence>
<feature type="transmembrane region" description="Helical" evidence="2">
    <location>
        <begin position="370"/>
        <end position="389"/>
    </location>
</feature>
<feature type="transmembrane region" description="Helical" evidence="2">
    <location>
        <begin position="287"/>
        <end position="304"/>
    </location>
</feature>
<dbReference type="RefSeq" id="WP_103889117.1">
    <property type="nucleotide sequence ID" value="NZ_FNVU01000016.1"/>
</dbReference>
<keyword evidence="4" id="KW-1185">Reference proteome</keyword>
<evidence type="ECO:0000256" key="1">
    <source>
        <dbReference type="SAM" id="MobiDB-lite"/>
    </source>
</evidence>
<feature type="transmembrane region" description="Helical" evidence="2">
    <location>
        <begin position="264"/>
        <end position="281"/>
    </location>
</feature>
<evidence type="ECO:0000313" key="3">
    <source>
        <dbReference type="EMBL" id="SEG85932.1"/>
    </source>
</evidence>
<accession>A0A1H6DKY8</accession>
<protein>
    <submittedName>
        <fullName evidence="3">Uncharacterized protein</fullName>
    </submittedName>
</protein>
<dbReference type="Proteomes" id="UP000236754">
    <property type="component" value="Unassembled WGS sequence"/>
</dbReference>